<dbReference type="AlphaFoldDB" id="A0AA36C538"/>
<dbReference type="GO" id="GO:0008270">
    <property type="term" value="F:zinc ion binding"/>
    <property type="evidence" value="ECO:0007669"/>
    <property type="project" value="UniProtKB-KW"/>
</dbReference>
<evidence type="ECO:0000256" key="8">
    <source>
        <dbReference type="SAM" id="MobiDB-lite"/>
    </source>
</evidence>
<evidence type="ECO:0000256" key="5">
    <source>
        <dbReference type="ARBA" id="ARBA00022737"/>
    </source>
</evidence>
<feature type="domain" description="STAC3-related SH3" evidence="9">
    <location>
        <begin position="336"/>
        <end position="393"/>
    </location>
</feature>
<evidence type="ECO:0000256" key="7">
    <source>
        <dbReference type="ARBA" id="ARBA00023136"/>
    </source>
</evidence>
<dbReference type="PANTHER" id="PTHR15135:SF7">
    <property type="entry name" value="STAC-LIKE, ISOFORM J"/>
    <property type="match status" value="1"/>
</dbReference>
<dbReference type="GO" id="GO:0005886">
    <property type="term" value="C:plasma membrane"/>
    <property type="evidence" value="ECO:0007669"/>
    <property type="project" value="UniProtKB-SubCell"/>
</dbReference>
<gene>
    <name evidence="10" type="ORF">MSPICULIGERA_LOCUS1030</name>
</gene>
<dbReference type="GO" id="GO:1903078">
    <property type="term" value="P:positive regulation of protein localization to plasma membrane"/>
    <property type="evidence" value="ECO:0007669"/>
    <property type="project" value="TreeGrafter"/>
</dbReference>
<evidence type="ECO:0000313" key="10">
    <source>
        <dbReference type="EMBL" id="CAJ0558588.1"/>
    </source>
</evidence>
<organism evidence="10 11">
    <name type="scientific">Mesorhabditis spiculigera</name>
    <dbReference type="NCBI Taxonomy" id="96644"/>
    <lineage>
        <taxon>Eukaryota</taxon>
        <taxon>Metazoa</taxon>
        <taxon>Ecdysozoa</taxon>
        <taxon>Nematoda</taxon>
        <taxon>Chromadorea</taxon>
        <taxon>Rhabditida</taxon>
        <taxon>Rhabditina</taxon>
        <taxon>Rhabditomorpha</taxon>
        <taxon>Rhabditoidea</taxon>
        <taxon>Rhabditidae</taxon>
        <taxon>Mesorhabditinae</taxon>
        <taxon>Mesorhabditis</taxon>
    </lineage>
</organism>
<dbReference type="PANTHER" id="PTHR15135">
    <property type="entry name" value="STAC"/>
    <property type="match status" value="1"/>
</dbReference>
<evidence type="ECO:0000256" key="3">
    <source>
        <dbReference type="ARBA" id="ARBA00022475"/>
    </source>
</evidence>
<keyword evidence="7" id="KW-0472">Membrane</keyword>
<comment type="caution">
    <text evidence="10">The sequence shown here is derived from an EMBL/GenBank/DDBJ whole genome shotgun (WGS) entry which is preliminary data.</text>
</comment>
<keyword evidence="4" id="KW-0963">Cytoplasm</keyword>
<accession>A0AA36C538</accession>
<reference evidence="10" key="1">
    <citation type="submission" date="2023-06" db="EMBL/GenBank/DDBJ databases">
        <authorList>
            <person name="Delattre M."/>
        </authorList>
    </citation>
    <scope>NUCLEOTIDE SEQUENCE</scope>
    <source>
        <strain evidence="10">AF72</strain>
    </source>
</reference>
<name>A0AA36C538_9BILA</name>
<keyword evidence="11" id="KW-1185">Reference proteome</keyword>
<proteinExistence type="predicted"/>
<sequence length="394" mass="43382">MTRRISMTHGPSEAPLDGGPRLLPQVFQNLGQAQVGLRENRNSITTLRQFHQSPHSRFSQPDLLATTVMGQYGTVTNNGQGTPPSGYGSPRRVLPVRLQEQHSSESTPSRDLPIGPVYLALKQATGKYGSQGGVNGSRRGSSAHPLDSHSPSPSTLSRVSLQDSGYVEMPKASPLLGSSPQLDHAGRNPARRRAPKLSQQMKGRAPVADCADVPPRAQPGVWRSRAQCARRIVNWKVAEWIVRFVGLGAEAALQVNTNRRGSAPSRWYYKLVASIQQGGHIVIHEYTPSTGQPLYLGEKLIVVNNGDPDWLHGFRISDRTEQLISFPATCVGKVKPGEQPMRISQNVLISDIKLRLYRDQVVFAQPDSIREGKVLIRTERDVFTACRLEYLSIL</sequence>
<dbReference type="GO" id="GO:0003009">
    <property type="term" value="P:skeletal muscle contraction"/>
    <property type="evidence" value="ECO:0007669"/>
    <property type="project" value="TreeGrafter"/>
</dbReference>
<feature type="compositionally biased region" description="Polar residues" evidence="8">
    <location>
        <begin position="149"/>
        <end position="163"/>
    </location>
</feature>
<evidence type="ECO:0000256" key="1">
    <source>
        <dbReference type="ARBA" id="ARBA00004236"/>
    </source>
</evidence>
<dbReference type="InterPro" id="IPR039688">
    <property type="entry name" value="STAC1/2/3"/>
</dbReference>
<dbReference type="EMBL" id="CATQJA010000246">
    <property type="protein sequence ID" value="CAJ0558588.1"/>
    <property type="molecule type" value="Genomic_DNA"/>
</dbReference>
<evidence type="ECO:0000256" key="4">
    <source>
        <dbReference type="ARBA" id="ARBA00022490"/>
    </source>
</evidence>
<protein>
    <recommendedName>
        <fullName evidence="9">STAC3-related SH3 domain-containing protein</fullName>
    </recommendedName>
</protein>
<dbReference type="InterPro" id="IPR059031">
    <property type="entry name" value="SH3_20"/>
</dbReference>
<dbReference type="GO" id="GO:0005737">
    <property type="term" value="C:cytoplasm"/>
    <property type="evidence" value="ECO:0007669"/>
    <property type="project" value="UniProtKB-SubCell"/>
</dbReference>
<dbReference type="Pfam" id="PF26085">
    <property type="entry name" value="SH3_20"/>
    <property type="match status" value="1"/>
</dbReference>
<dbReference type="Proteomes" id="UP001177023">
    <property type="component" value="Unassembled WGS sequence"/>
</dbReference>
<feature type="region of interest" description="Disordered" evidence="8">
    <location>
        <begin position="129"/>
        <end position="212"/>
    </location>
</feature>
<comment type="subcellular location">
    <subcellularLocation>
        <location evidence="1">Cell membrane</location>
    </subcellularLocation>
    <subcellularLocation>
        <location evidence="2">Cytoplasm</location>
    </subcellularLocation>
</comment>
<evidence type="ECO:0000256" key="6">
    <source>
        <dbReference type="ARBA" id="ARBA00022771"/>
    </source>
</evidence>
<keyword evidence="6" id="KW-0863">Zinc-finger</keyword>
<evidence type="ECO:0000313" key="11">
    <source>
        <dbReference type="Proteomes" id="UP001177023"/>
    </source>
</evidence>
<keyword evidence="6" id="KW-0479">Metal-binding</keyword>
<evidence type="ECO:0000256" key="2">
    <source>
        <dbReference type="ARBA" id="ARBA00004496"/>
    </source>
</evidence>
<keyword evidence="5" id="KW-0677">Repeat</keyword>
<evidence type="ECO:0000259" key="9">
    <source>
        <dbReference type="Pfam" id="PF26085"/>
    </source>
</evidence>
<feature type="non-terminal residue" evidence="10">
    <location>
        <position position="1"/>
    </location>
</feature>
<keyword evidence="6" id="KW-0862">Zinc</keyword>
<feature type="region of interest" description="Disordered" evidence="8">
    <location>
        <begin position="1"/>
        <end position="21"/>
    </location>
</feature>
<keyword evidence="3" id="KW-1003">Cell membrane</keyword>